<evidence type="ECO:0000313" key="1">
    <source>
        <dbReference type="EMBL" id="ERT67270.1"/>
    </source>
</evidence>
<protein>
    <submittedName>
        <fullName evidence="1">Uncharacterized protein</fullName>
    </submittedName>
</protein>
<gene>
    <name evidence="1" type="ORF">HMPREF0202_02407</name>
</gene>
<dbReference type="HOGENOM" id="CLU_2391004_0_0_0"/>
<organism evidence="1 2">
    <name type="scientific">Cetobacterium somerae ATCC BAA-474</name>
    <dbReference type="NCBI Taxonomy" id="1319815"/>
    <lineage>
        <taxon>Bacteria</taxon>
        <taxon>Fusobacteriati</taxon>
        <taxon>Fusobacteriota</taxon>
        <taxon>Fusobacteriia</taxon>
        <taxon>Fusobacteriales</taxon>
        <taxon>Fusobacteriaceae</taxon>
        <taxon>Cetobacterium</taxon>
    </lineage>
</organism>
<sequence>KEESTNSIVTYSLSKDNTVTYKSNRYQLPKETYSDKQKEVGVVCEDNRITFFNLKIKESINTYETSKDKDKLISNISRNTTPNPKVLELYFDF</sequence>
<evidence type="ECO:0000313" key="2">
    <source>
        <dbReference type="Proteomes" id="UP000017081"/>
    </source>
</evidence>
<dbReference type="Proteomes" id="UP000017081">
    <property type="component" value="Unassembled WGS sequence"/>
</dbReference>
<dbReference type="EMBL" id="AXZF01000115">
    <property type="protein sequence ID" value="ERT67270.1"/>
    <property type="molecule type" value="Genomic_DNA"/>
</dbReference>
<name>U7V6V4_9FUSO</name>
<keyword evidence="2" id="KW-1185">Reference proteome</keyword>
<dbReference type="AlphaFoldDB" id="U7V6V4"/>
<accession>U7V6V4</accession>
<feature type="non-terminal residue" evidence="1">
    <location>
        <position position="1"/>
    </location>
</feature>
<reference evidence="1 2" key="1">
    <citation type="submission" date="2013-08" db="EMBL/GenBank/DDBJ databases">
        <authorList>
            <person name="Weinstock G."/>
            <person name="Sodergren E."/>
            <person name="Wylie T."/>
            <person name="Fulton L."/>
            <person name="Fulton R."/>
            <person name="Fronick C."/>
            <person name="O'Laughlin M."/>
            <person name="Godfrey J."/>
            <person name="Miner T."/>
            <person name="Herter B."/>
            <person name="Appelbaum E."/>
            <person name="Cordes M."/>
            <person name="Lek S."/>
            <person name="Wollam A."/>
            <person name="Pepin K.H."/>
            <person name="Palsikar V.B."/>
            <person name="Mitreva M."/>
            <person name="Wilson R.K."/>
        </authorList>
    </citation>
    <scope>NUCLEOTIDE SEQUENCE [LARGE SCALE GENOMIC DNA]</scope>
    <source>
        <strain evidence="1 2">ATCC BAA-474</strain>
    </source>
</reference>
<comment type="caution">
    <text evidence="1">The sequence shown here is derived from an EMBL/GenBank/DDBJ whole genome shotgun (WGS) entry which is preliminary data.</text>
</comment>
<proteinExistence type="predicted"/>